<evidence type="ECO:0000313" key="1">
    <source>
        <dbReference type="EMBL" id="MCA9387333.1"/>
    </source>
</evidence>
<organism evidence="1 2">
    <name type="scientific">Candidatus Dojkabacteria bacterium</name>
    <dbReference type="NCBI Taxonomy" id="2099670"/>
    <lineage>
        <taxon>Bacteria</taxon>
        <taxon>Candidatus Dojkabacteria</taxon>
    </lineage>
</organism>
<reference evidence="1" key="1">
    <citation type="submission" date="2020-04" db="EMBL/GenBank/DDBJ databases">
        <authorList>
            <person name="Zhang T."/>
        </authorList>
    </citation>
    <scope>NUCLEOTIDE SEQUENCE</scope>
    <source>
        <strain evidence="1">HKST-UBA09</strain>
    </source>
</reference>
<evidence type="ECO:0000313" key="2">
    <source>
        <dbReference type="Proteomes" id="UP000714915"/>
    </source>
</evidence>
<accession>A0A955LBY4</accession>
<proteinExistence type="predicted"/>
<protein>
    <submittedName>
        <fullName evidence="1">Uncharacterized protein</fullName>
    </submittedName>
</protein>
<name>A0A955LBY4_9BACT</name>
<gene>
    <name evidence="1" type="ORF">KC669_04840</name>
</gene>
<reference evidence="1" key="2">
    <citation type="journal article" date="2021" name="Microbiome">
        <title>Successional dynamics and alternative stable states in a saline activated sludge microbial community over 9 years.</title>
        <authorList>
            <person name="Wang Y."/>
            <person name="Ye J."/>
            <person name="Ju F."/>
            <person name="Liu L."/>
            <person name="Boyd J.A."/>
            <person name="Deng Y."/>
            <person name="Parks D.H."/>
            <person name="Jiang X."/>
            <person name="Yin X."/>
            <person name="Woodcroft B.J."/>
            <person name="Tyson G.W."/>
            <person name="Hugenholtz P."/>
            <person name="Polz M.F."/>
            <person name="Zhang T."/>
        </authorList>
    </citation>
    <scope>NUCLEOTIDE SEQUENCE</scope>
    <source>
        <strain evidence="1">HKST-UBA09</strain>
    </source>
</reference>
<dbReference type="EMBL" id="JAGQLF010000091">
    <property type="protein sequence ID" value="MCA9387333.1"/>
    <property type="molecule type" value="Genomic_DNA"/>
</dbReference>
<sequence>MKIYALYQDDGPTGIVPQSCNNTCPYFQLHIFDSQYKFEEWKKSVLKGSSRRKPRIVFVLEDFEDSMEVFHHYELETDLKKDFLDLILLFNKCIKKTPQSVDNLEEILDNYIKKYINKE</sequence>
<dbReference type="Proteomes" id="UP000714915">
    <property type="component" value="Unassembled WGS sequence"/>
</dbReference>
<dbReference type="AlphaFoldDB" id="A0A955LBY4"/>
<comment type="caution">
    <text evidence="1">The sequence shown here is derived from an EMBL/GenBank/DDBJ whole genome shotgun (WGS) entry which is preliminary data.</text>
</comment>